<evidence type="ECO:0000313" key="1">
    <source>
        <dbReference type="EMBL" id="EFB31222.1"/>
    </source>
</evidence>
<organism evidence="1 2">
    <name type="scientific">Segatella oris F0302</name>
    <dbReference type="NCBI Taxonomy" id="649760"/>
    <lineage>
        <taxon>Bacteria</taxon>
        <taxon>Pseudomonadati</taxon>
        <taxon>Bacteroidota</taxon>
        <taxon>Bacteroidia</taxon>
        <taxon>Bacteroidales</taxon>
        <taxon>Prevotellaceae</taxon>
        <taxon>Segatella</taxon>
    </lineage>
</organism>
<proteinExistence type="predicted"/>
<dbReference type="Proteomes" id="UP000004079">
    <property type="component" value="Unassembled WGS sequence"/>
</dbReference>
<sequence length="39" mass="4598">MARDEKFCCFRGKPHFCTIHLLKNKQSWSFSMSDNGFSL</sequence>
<reference evidence="1 2" key="1">
    <citation type="submission" date="2009-11" db="EMBL/GenBank/DDBJ databases">
        <authorList>
            <person name="Weinstock G."/>
            <person name="Sodergren E."/>
            <person name="Clifton S."/>
            <person name="Fulton L."/>
            <person name="Fulton B."/>
            <person name="Courtney L."/>
            <person name="Fronick C."/>
            <person name="Harrison M."/>
            <person name="Strong C."/>
            <person name="Farmer C."/>
            <person name="Delahaunty K."/>
            <person name="Markovic C."/>
            <person name="Hall O."/>
            <person name="Minx P."/>
            <person name="Tomlinson C."/>
            <person name="Mitreva M."/>
            <person name="Nelson J."/>
            <person name="Hou S."/>
            <person name="Wollam A."/>
            <person name="Pepin K.H."/>
            <person name="Johnson M."/>
            <person name="Bhonagiri V."/>
            <person name="Nash W.E."/>
            <person name="Warren W."/>
            <person name="Chinwalla A."/>
            <person name="Mardis E.R."/>
            <person name="Wilson R.K."/>
        </authorList>
    </citation>
    <scope>NUCLEOTIDE SEQUENCE [LARGE SCALE GENOMIC DNA]</scope>
    <source>
        <strain evidence="1 2">F0302</strain>
    </source>
</reference>
<dbReference type="HOGENOM" id="CLU_3314763_0_0_10"/>
<comment type="caution">
    <text evidence="1">The sequence shown here is derived from an EMBL/GenBank/DDBJ whole genome shotgun (WGS) entry which is preliminary data.</text>
</comment>
<accession>D1QTP2</accession>
<name>D1QTP2_9BACT</name>
<protein>
    <submittedName>
        <fullName evidence="1">Uncharacterized protein</fullName>
    </submittedName>
</protein>
<dbReference type="EMBL" id="ACUZ02000039">
    <property type="protein sequence ID" value="EFB31222.1"/>
    <property type="molecule type" value="Genomic_DNA"/>
</dbReference>
<dbReference type="AlphaFoldDB" id="D1QTP2"/>
<evidence type="ECO:0000313" key="2">
    <source>
        <dbReference type="Proteomes" id="UP000004079"/>
    </source>
</evidence>
<gene>
    <name evidence="1" type="ORF">HMPREF0971_02371</name>
</gene>
<dbReference type="STRING" id="649760.HMPREF0971_02371"/>